<accession>A0A8J7HKA2</accession>
<dbReference type="Proteomes" id="UP000599391">
    <property type="component" value="Unassembled WGS sequence"/>
</dbReference>
<proteinExistence type="predicted"/>
<evidence type="ECO:0000313" key="1">
    <source>
        <dbReference type="EMBL" id="MBH8554539.1"/>
    </source>
</evidence>
<sequence length="49" mass="5532">MSRLTTESGGDGDRIPKHPWTTITKLNIFDCGLGINPQSTIPQKPFIYW</sequence>
<gene>
    <name evidence="1" type="ORF">I8751_19660</name>
</gene>
<evidence type="ECO:0000313" key="2">
    <source>
        <dbReference type="Proteomes" id="UP000599391"/>
    </source>
</evidence>
<dbReference type="AlphaFoldDB" id="A0A8J7HKA2"/>
<name>A0A8J7HKA2_9CYAN</name>
<dbReference type="RefSeq" id="WP_214440773.1">
    <property type="nucleotide sequence ID" value="NZ_JAECZB010000075.1"/>
</dbReference>
<reference evidence="1 2" key="1">
    <citation type="journal article" date="2021" name="Int. J. Syst. Evol. Microbiol.">
        <title>Amazonocrinis nigriterrae gen. nov., sp. nov., Atlanticothrix silvestris gen. nov., sp. nov. and Dendronalium phyllosphericum gen. nov., sp. nov., nostocacean cyanobacteria from Brazilian environments.</title>
        <authorList>
            <person name="Alvarenga D.O."/>
            <person name="Andreote A.P.D."/>
            <person name="Branco L.H.Z."/>
            <person name="Delbaje E."/>
            <person name="Cruz R.B."/>
            <person name="Varani A.M."/>
            <person name="Fiore M.F."/>
        </authorList>
    </citation>
    <scope>NUCLEOTIDE SEQUENCE [LARGE SCALE GENOMIC DNA]</scope>
    <source>
        <strain evidence="1 2">CENA357</strain>
    </source>
</reference>
<protein>
    <submittedName>
        <fullName evidence="1">Uncharacterized protein</fullName>
    </submittedName>
</protein>
<dbReference type="EMBL" id="JAECZB010000075">
    <property type="protein sequence ID" value="MBH8554539.1"/>
    <property type="molecule type" value="Genomic_DNA"/>
</dbReference>
<keyword evidence="2" id="KW-1185">Reference proteome</keyword>
<organism evidence="1 2">
    <name type="scientific">Atlanticothrix silvestris CENA357</name>
    <dbReference type="NCBI Taxonomy" id="1725252"/>
    <lineage>
        <taxon>Bacteria</taxon>
        <taxon>Bacillati</taxon>
        <taxon>Cyanobacteriota</taxon>
        <taxon>Cyanophyceae</taxon>
        <taxon>Nostocales</taxon>
        <taxon>Nodulariaceae</taxon>
        <taxon>Atlanticothrix</taxon>
        <taxon>Atlanticothrix silvestris</taxon>
    </lineage>
</organism>
<comment type="caution">
    <text evidence="1">The sequence shown here is derived from an EMBL/GenBank/DDBJ whole genome shotgun (WGS) entry which is preliminary data.</text>
</comment>